<name>D6PJ53_9ZZZZ</name>
<evidence type="ECO:0000313" key="1">
    <source>
        <dbReference type="EMBL" id="ADD95754.1"/>
    </source>
</evidence>
<protein>
    <submittedName>
        <fullName evidence="1">Uncharacterized protein</fullName>
    </submittedName>
</protein>
<dbReference type="EMBL" id="GU943094">
    <property type="protein sequence ID" value="ADD95754.1"/>
    <property type="molecule type" value="Genomic_DNA"/>
</dbReference>
<dbReference type="AlphaFoldDB" id="D6PJ53"/>
<reference evidence="1" key="1">
    <citation type="journal article" date="2010" name="ISME J.">
        <title>Metagenome of the Mediterranean deep chlorophyll maximum studied by direct and fosmid library 454 pyrosequencing.</title>
        <authorList>
            <person name="Ghai R."/>
            <person name="Martin-Cuadrado A.B."/>
            <person name="Molto A.G."/>
            <person name="Heredia I.G."/>
            <person name="Cabrera R."/>
            <person name="Martin J."/>
            <person name="Verdu M."/>
            <person name="Deschamps P."/>
            <person name="Moreira D."/>
            <person name="Lopez-Garcia P."/>
            <person name="Mira A."/>
            <person name="Rodriguez-Valera F."/>
        </authorList>
    </citation>
    <scope>NUCLEOTIDE SEQUENCE</scope>
</reference>
<proteinExistence type="predicted"/>
<accession>D6PJ53</accession>
<organism evidence="1">
    <name type="scientific">uncultured organism MedDCM-OCT-S08-C169</name>
    <dbReference type="NCBI Taxonomy" id="743633"/>
    <lineage>
        <taxon>unclassified sequences</taxon>
        <taxon>environmental samples</taxon>
    </lineage>
</organism>
<sequence length="82" mass="9144">MKYKIKAEYYQFVALLEQLDESLRRVPVRCGELLMSDGENDPVGFPECTFELVGRPAEWALEIHDSTSTSENGGSSAILFSA</sequence>